<accession>A0A3N4S1W0</accession>
<evidence type="ECO:0000256" key="1">
    <source>
        <dbReference type="ARBA" id="ARBA00022801"/>
    </source>
</evidence>
<name>A0A3N4S1W0_9ACTN</name>
<protein>
    <submittedName>
        <fullName evidence="7">NTE family protein</fullName>
    </submittedName>
</protein>
<dbReference type="GO" id="GO:0016042">
    <property type="term" value="P:lipid catabolic process"/>
    <property type="evidence" value="ECO:0007669"/>
    <property type="project" value="UniProtKB-UniRule"/>
</dbReference>
<dbReference type="Pfam" id="PF01734">
    <property type="entry name" value="Patatin"/>
    <property type="match status" value="1"/>
</dbReference>
<evidence type="ECO:0000259" key="6">
    <source>
        <dbReference type="PROSITE" id="PS51635"/>
    </source>
</evidence>
<reference evidence="7 8" key="1">
    <citation type="submission" date="2018-11" db="EMBL/GenBank/DDBJ databases">
        <title>Sequencing the genomes of 1000 actinobacteria strains.</title>
        <authorList>
            <person name="Klenk H.-P."/>
        </authorList>
    </citation>
    <scope>NUCLEOTIDE SEQUENCE [LARGE SCALE GENOMIC DNA]</scope>
    <source>
        <strain evidence="7 8">DSM 44781</strain>
    </source>
</reference>
<feature type="short sequence motif" description="GXGXXG" evidence="4">
    <location>
        <begin position="49"/>
        <end position="54"/>
    </location>
</feature>
<gene>
    <name evidence="7" type="ORF">EDD38_5286</name>
</gene>
<feature type="region of interest" description="Disordered" evidence="5">
    <location>
        <begin position="1"/>
        <end position="38"/>
    </location>
</feature>
<evidence type="ECO:0000256" key="5">
    <source>
        <dbReference type="SAM" id="MobiDB-lite"/>
    </source>
</evidence>
<dbReference type="PANTHER" id="PTHR14226:SF29">
    <property type="entry name" value="NEUROPATHY TARGET ESTERASE SWS"/>
    <property type="match status" value="1"/>
</dbReference>
<evidence type="ECO:0000256" key="2">
    <source>
        <dbReference type="ARBA" id="ARBA00022963"/>
    </source>
</evidence>
<evidence type="ECO:0000313" key="8">
    <source>
        <dbReference type="Proteomes" id="UP000266906"/>
    </source>
</evidence>
<dbReference type="PANTHER" id="PTHR14226">
    <property type="entry name" value="NEUROPATHY TARGET ESTERASE/SWISS CHEESE D.MELANOGASTER"/>
    <property type="match status" value="1"/>
</dbReference>
<dbReference type="InterPro" id="IPR050301">
    <property type="entry name" value="NTE"/>
</dbReference>
<dbReference type="EMBL" id="RKQG01000001">
    <property type="protein sequence ID" value="RPE36905.1"/>
    <property type="molecule type" value="Genomic_DNA"/>
</dbReference>
<dbReference type="AlphaFoldDB" id="A0A3N4S1W0"/>
<dbReference type="SUPFAM" id="SSF52151">
    <property type="entry name" value="FabD/lysophospholipase-like"/>
    <property type="match status" value="1"/>
</dbReference>
<evidence type="ECO:0000313" key="7">
    <source>
        <dbReference type="EMBL" id="RPE36905.1"/>
    </source>
</evidence>
<dbReference type="InterPro" id="IPR002641">
    <property type="entry name" value="PNPLA_dom"/>
</dbReference>
<feature type="active site" description="Proton acceptor" evidence="4">
    <location>
        <position position="203"/>
    </location>
</feature>
<comment type="caution">
    <text evidence="7">The sequence shown here is derived from an EMBL/GenBank/DDBJ whole genome shotgun (WGS) entry which is preliminary data.</text>
</comment>
<feature type="domain" description="PNPLA" evidence="6">
    <location>
        <begin position="45"/>
        <end position="216"/>
    </location>
</feature>
<dbReference type="Proteomes" id="UP000266906">
    <property type="component" value="Unassembled WGS sequence"/>
</dbReference>
<dbReference type="InterPro" id="IPR016035">
    <property type="entry name" value="Acyl_Trfase/lysoPLipase"/>
</dbReference>
<sequence>MDGLADGPAHGSVNGSANGPTGGPADGPTRGPADGSAGGRGKVAFVLGGGGERGGNQVGMVRALLEAGITPDLVVGTSIGSVQGAILAKNPSLSVVAELVELWMEFISMKVMKPSLKAFASNVRHVRPGLASMDAAHRMLLNHFAPHSRIEDLKVPFVCPASSIERAAAHYFDHGPLIPALLASCCVPGLFPPVEIGGEHYLDGGLIDSLPIGVAASLGATTVYALRIRQTGEPLASPRMPWQLAHVAFEVGRRAAVEAEIARHRSGVTVHVLPSGEDELVKAGHGPVASTRAELETVRRRIALGYDAASAFLAGLQRARRGAPDPHGPAGPRGLADPQGAPDAVG</sequence>
<keyword evidence="8" id="KW-1185">Reference proteome</keyword>
<dbReference type="RefSeq" id="WP_123819754.1">
    <property type="nucleotide sequence ID" value="NZ_RKQG01000001.1"/>
</dbReference>
<keyword evidence="1 4" id="KW-0378">Hydrolase</keyword>
<feature type="short sequence motif" description="DGA/G" evidence="4">
    <location>
        <begin position="203"/>
        <end position="205"/>
    </location>
</feature>
<dbReference type="PROSITE" id="PS51635">
    <property type="entry name" value="PNPLA"/>
    <property type="match status" value="1"/>
</dbReference>
<evidence type="ECO:0000256" key="3">
    <source>
        <dbReference type="ARBA" id="ARBA00023098"/>
    </source>
</evidence>
<evidence type="ECO:0000256" key="4">
    <source>
        <dbReference type="PROSITE-ProRule" id="PRU01161"/>
    </source>
</evidence>
<proteinExistence type="predicted"/>
<dbReference type="GO" id="GO:0016787">
    <property type="term" value="F:hydrolase activity"/>
    <property type="evidence" value="ECO:0007669"/>
    <property type="project" value="UniProtKB-UniRule"/>
</dbReference>
<keyword evidence="2 4" id="KW-0442">Lipid degradation</keyword>
<feature type="region of interest" description="Disordered" evidence="5">
    <location>
        <begin position="319"/>
        <end position="346"/>
    </location>
</feature>
<keyword evidence="3 4" id="KW-0443">Lipid metabolism</keyword>
<dbReference type="Gene3D" id="3.40.1090.10">
    <property type="entry name" value="Cytosolic phospholipase A2 catalytic domain"/>
    <property type="match status" value="2"/>
</dbReference>
<feature type="short sequence motif" description="GXSXG" evidence="4">
    <location>
        <begin position="76"/>
        <end position="80"/>
    </location>
</feature>
<feature type="active site" description="Nucleophile" evidence="4">
    <location>
        <position position="78"/>
    </location>
</feature>
<organism evidence="7 8">
    <name type="scientific">Kitasatospora cineracea</name>
    <dbReference type="NCBI Taxonomy" id="88074"/>
    <lineage>
        <taxon>Bacteria</taxon>
        <taxon>Bacillati</taxon>
        <taxon>Actinomycetota</taxon>
        <taxon>Actinomycetes</taxon>
        <taxon>Kitasatosporales</taxon>
        <taxon>Streptomycetaceae</taxon>
        <taxon>Kitasatospora</taxon>
    </lineage>
</organism>